<dbReference type="GO" id="GO:0052689">
    <property type="term" value="F:carboxylic ester hydrolase activity"/>
    <property type="evidence" value="ECO:0007669"/>
    <property type="project" value="TreeGrafter"/>
</dbReference>
<proteinExistence type="predicted"/>
<keyword evidence="3" id="KW-1185">Reference proteome</keyword>
<dbReference type="AlphaFoldDB" id="A0A1H6F7Y1"/>
<name>A0A1H6F7Y1_9GAMM</name>
<dbReference type="InterPro" id="IPR029058">
    <property type="entry name" value="AB_hydrolase_fold"/>
</dbReference>
<protein>
    <submittedName>
        <fullName evidence="2">Esterase</fullName>
    </submittedName>
</protein>
<evidence type="ECO:0000313" key="2">
    <source>
        <dbReference type="EMBL" id="SEH05501.1"/>
    </source>
</evidence>
<dbReference type="PANTHER" id="PTHR43265:SF1">
    <property type="entry name" value="ESTERASE ESTD"/>
    <property type="match status" value="1"/>
</dbReference>
<dbReference type="InterPro" id="IPR001375">
    <property type="entry name" value="Peptidase_S9_cat"/>
</dbReference>
<dbReference type="Proteomes" id="UP000236724">
    <property type="component" value="Unassembled WGS sequence"/>
</dbReference>
<organism evidence="2 3">
    <name type="scientific">Candidatus Venteria ishoeyi</name>
    <dbReference type="NCBI Taxonomy" id="1899563"/>
    <lineage>
        <taxon>Bacteria</taxon>
        <taxon>Pseudomonadati</taxon>
        <taxon>Pseudomonadota</taxon>
        <taxon>Gammaproteobacteria</taxon>
        <taxon>Thiotrichales</taxon>
        <taxon>Thiotrichaceae</taxon>
        <taxon>Venteria</taxon>
    </lineage>
</organism>
<dbReference type="Pfam" id="PF00326">
    <property type="entry name" value="Peptidase_S9"/>
    <property type="match status" value="1"/>
</dbReference>
<accession>A0A1H6F7Y1</accession>
<dbReference type="PANTHER" id="PTHR43265">
    <property type="entry name" value="ESTERASE ESTD"/>
    <property type="match status" value="1"/>
</dbReference>
<dbReference type="Gene3D" id="3.40.50.1820">
    <property type="entry name" value="alpha/beta hydrolase"/>
    <property type="match status" value="1"/>
</dbReference>
<dbReference type="InterPro" id="IPR053145">
    <property type="entry name" value="AB_hydrolase_Est10"/>
</dbReference>
<reference evidence="2 3" key="1">
    <citation type="submission" date="2016-10" db="EMBL/GenBank/DDBJ databases">
        <authorList>
            <person name="de Groot N.N."/>
        </authorList>
    </citation>
    <scope>NUCLEOTIDE SEQUENCE [LARGE SCALE GENOMIC DNA]</scope>
    <source>
        <strain evidence="2">MBHS1</strain>
    </source>
</reference>
<dbReference type="SUPFAM" id="SSF53474">
    <property type="entry name" value="alpha/beta-Hydrolases"/>
    <property type="match status" value="1"/>
</dbReference>
<sequence length="286" mass="32397">MIKESDKFSEDFIGKMKTYNSITSGVFVEKKVWMKDELGRKVCGILSKPKVKNVFLPIVLLVHGFTSDKYSKTYVSLANDLAKKGIASLRIDFFGHGESQGNFSDITITNALKSVRAALDYINELGFVDKNRIGIAGASLGGELSNISSSKFKEISCTALLCSVSSYIEIFKKGFRGINVSEWKKKGYAEIIRKRNNAKLRLNYSFYKDTIKYDGYKYGAKIKYPVLLVHGDNDISVDISQSKRLVKTFKEKHKFVILKGVDHYFRPESSRKVVYKHVVDWFSGNL</sequence>
<dbReference type="GO" id="GO:0008236">
    <property type="term" value="F:serine-type peptidase activity"/>
    <property type="evidence" value="ECO:0007669"/>
    <property type="project" value="InterPro"/>
</dbReference>
<evidence type="ECO:0000259" key="1">
    <source>
        <dbReference type="Pfam" id="PF00326"/>
    </source>
</evidence>
<dbReference type="GO" id="GO:0006508">
    <property type="term" value="P:proteolysis"/>
    <property type="evidence" value="ECO:0007669"/>
    <property type="project" value="InterPro"/>
</dbReference>
<evidence type="ECO:0000313" key="3">
    <source>
        <dbReference type="Proteomes" id="UP000236724"/>
    </source>
</evidence>
<feature type="domain" description="Peptidase S9 prolyl oligopeptidase catalytic" evidence="1">
    <location>
        <begin position="82"/>
        <end position="284"/>
    </location>
</feature>
<dbReference type="EMBL" id="FMSV02000301">
    <property type="protein sequence ID" value="SEH05501.1"/>
    <property type="molecule type" value="Genomic_DNA"/>
</dbReference>
<gene>
    <name evidence="2" type="ORF">MBHS_01355</name>
</gene>